<dbReference type="EMBL" id="AJVK01012437">
    <property type="status" value="NOT_ANNOTATED_CDS"/>
    <property type="molecule type" value="Genomic_DNA"/>
</dbReference>
<evidence type="ECO:0000313" key="2">
    <source>
        <dbReference type="Proteomes" id="UP000092462"/>
    </source>
</evidence>
<proteinExistence type="predicted"/>
<reference evidence="1" key="1">
    <citation type="submission" date="2022-08" db="UniProtKB">
        <authorList>
            <consortium name="EnsemblMetazoa"/>
        </authorList>
    </citation>
    <scope>IDENTIFICATION</scope>
    <source>
        <strain evidence="1">Israel</strain>
    </source>
</reference>
<name>A0A1B0D7H3_PHLPP</name>
<evidence type="ECO:0000313" key="1">
    <source>
        <dbReference type="EnsemblMetazoa" id="PPAI003496-PA"/>
    </source>
</evidence>
<dbReference type="EMBL" id="AJVK01012436">
    <property type="status" value="NOT_ANNOTATED_CDS"/>
    <property type="molecule type" value="Genomic_DNA"/>
</dbReference>
<organism evidence="1 2">
    <name type="scientific">Phlebotomus papatasi</name>
    <name type="common">Sandfly</name>
    <dbReference type="NCBI Taxonomy" id="29031"/>
    <lineage>
        <taxon>Eukaryota</taxon>
        <taxon>Metazoa</taxon>
        <taxon>Ecdysozoa</taxon>
        <taxon>Arthropoda</taxon>
        <taxon>Hexapoda</taxon>
        <taxon>Insecta</taxon>
        <taxon>Pterygota</taxon>
        <taxon>Neoptera</taxon>
        <taxon>Endopterygota</taxon>
        <taxon>Diptera</taxon>
        <taxon>Nematocera</taxon>
        <taxon>Psychodoidea</taxon>
        <taxon>Psychodidae</taxon>
        <taxon>Phlebotomus</taxon>
        <taxon>Phlebotomus</taxon>
    </lineage>
</organism>
<dbReference type="Proteomes" id="UP000092462">
    <property type="component" value="Unassembled WGS sequence"/>
</dbReference>
<keyword evidence="2" id="KW-1185">Reference proteome</keyword>
<dbReference type="AlphaFoldDB" id="A0A1B0D7H3"/>
<dbReference type="EnsemblMetazoa" id="PPAI003496-RA">
    <property type="protein sequence ID" value="PPAI003496-PA"/>
    <property type="gene ID" value="PPAI003496"/>
</dbReference>
<protein>
    <submittedName>
        <fullName evidence="1">Uncharacterized protein</fullName>
    </submittedName>
</protein>
<dbReference type="VEuPathDB" id="VectorBase:PPAI003496"/>
<sequence length="80" mass="8664">MAAKRLGSPGPCGSETVHAVPAARVASTASKTVSKKPSKGEKSEESSWVGYLTDDFHVEEDGDEDHEEDDEDEEEPEDED</sequence>
<dbReference type="EMBL" id="AJVK01012438">
    <property type="status" value="NOT_ANNOTATED_CDS"/>
    <property type="molecule type" value="Genomic_DNA"/>
</dbReference>
<accession>A0A1B0D7H3</accession>